<keyword evidence="3" id="KW-1185">Reference proteome</keyword>
<evidence type="ECO:0000259" key="1">
    <source>
        <dbReference type="Pfam" id="PF11695"/>
    </source>
</evidence>
<dbReference type="EMBL" id="CP019312">
    <property type="protein sequence ID" value="APX11763.1"/>
    <property type="molecule type" value="Genomic_DNA"/>
</dbReference>
<dbReference type="InterPro" id="IPR011008">
    <property type="entry name" value="Dimeric_a/b-barrel"/>
</dbReference>
<evidence type="ECO:0000313" key="2">
    <source>
        <dbReference type="EMBL" id="APX11763.1"/>
    </source>
</evidence>
<proteinExistence type="predicted"/>
<protein>
    <recommendedName>
        <fullName evidence="1">DUF3291 domain-containing protein</fullName>
    </recommendedName>
</protein>
<organism evidence="2 3">
    <name type="scientific">Tateyamaria omphalii</name>
    <dbReference type="NCBI Taxonomy" id="299262"/>
    <lineage>
        <taxon>Bacteria</taxon>
        <taxon>Pseudomonadati</taxon>
        <taxon>Pseudomonadota</taxon>
        <taxon>Alphaproteobacteria</taxon>
        <taxon>Rhodobacterales</taxon>
        <taxon>Roseobacteraceae</taxon>
        <taxon>Tateyamaria</taxon>
    </lineage>
</organism>
<dbReference type="KEGG" id="tom:BWR18_08760"/>
<reference evidence="2 3" key="1">
    <citation type="submission" date="2017-01" db="EMBL/GenBank/DDBJ databases">
        <title>Complete genome of Tateyamaria omphalii DOK1-4 isolated from seawater in Dokdo.</title>
        <authorList>
            <person name="Kim J.H."/>
            <person name="Chi W.-J."/>
        </authorList>
    </citation>
    <scope>NUCLEOTIDE SEQUENCE [LARGE SCALE GENOMIC DNA]</scope>
    <source>
        <strain evidence="2 3">DOK1-4</strain>
    </source>
</reference>
<dbReference type="Proteomes" id="UP000186336">
    <property type="component" value="Chromosome"/>
</dbReference>
<dbReference type="AlphaFoldDB" id="A0A1P8MUT9"/>
<evidence type="ECO:0000313" key="3">
    <source>
        <dbReference type="Proteomes" id="UP000186336"/>
    </source>
</evidence>
<dbReference type="RefSeq" id="WP_076627623.1">
    <property type="nucleotide sequence ID" value="NZ_CP019312.1"/>
</dbReference>
<name>A0A1P8MUT9_9RHOB</name>
<dbReference type="SUPFAM" id="SSF54909">
    <property type="entry name" value="Dimeric alpha+beta barrel"/>
    <property type="match status" value="1"/>
</dbReference>
<feature type="domain" description="DUF3291" evidence="1">
    <location>
        <begin position="3"/>
        <end position="144"/>
    </location>
</feature>
<gene>
    <name evidence="2" type="ORF">BWR18_08760</name>
</gene>
<accession>A0A1P8MUT9</accession>
<dbReference type="STRING" id="299262.BWR18_08760"/>
<sequence length="146" mass="16988">MHLAEFNIGTLKYDWEDPRVADFLNNLDRVYDIARRSPGYIWHLEGEDMEAAQLDPDGPLGGNPRTASTLSVWKDIESLHAFTFNTVHKQFYDRKGEWYDPDQGLRFVMWWVAPGHIPTIEEAIDRFHHLENHGNTDHAFGWDHAA</sequence>
<dbReference type="InterPro" id="IPR021708">
    <property type="entry name" value="DUF3291"/>
</dbReference>
<dbReference type="Pfam" id="PF11695">
    <property type="entry name" value="DUF3291"/>
    <property type="match status" value="1"/>
</dbReference>
<dbReference type="OrthoDB" id="2376237at2"/>